<sequence length="60" mass="6876">MTSASLYEAYQSIKHLVEHLVDFGLTLPDNTTARKSTVLSLIIQSDHQRETQPISRENQY</sequence>
<comment type="caution">
    <text evidence="1">The sequence shown here is derived from an EMBL/GenBank/DDBJ whole genome shotgun (WGS) entry which is preliminary data.</text>
</comment>
<gene>
    <name evidence="1" type="ORF">Hamer_G030696</name>
</gene>
<accession>A0A8J5JQ31</accession>
<proteinExistence type="predicted"/>
<evidence type="ECO:0000313" key="2">
    <source>
        <dbReference type="Proteomes" id="UP000747542"/>
    </source>
</evidence>
<name>A0A8J5JQ31_HOMAM</name>
<keyword evidence="2" id="KW-1185">Reference proteome</keyword>
<evidence type="ECO:0000313" key="1">
    <source>
        <dbReference type="EMBL" id="KAG7157119.1"/>
    </source>
</evidence>
<dbReference type="EMBL" id="JAHLQT010037961">
    <property type="protein sequence ID" value="KAG7157119.1"/>
    <property type="molecule type" value="Genomic_DNA"/>
</dbReference>
<organism evidence="1 2">
    <name type="scientific">Homarus americanus</name>
    <name type="common">American lobster</name>
    <dbReference type="NCBI Taxonomy" id="6706"/>
    <lineage>
        <taxon>Eukaryota</taxon>
        <taxon>Metazoa</taxon>
        <taxon>Ecdysozoa</taxon>
        <taxon>Arthropoda</taxon>
        <taxon>Crustacea</taxon>
        <taxon>Multicrustacea</taxon>
        <taxon>Malacostraca</taxon>
        <taxon>Eumalacostraca</taxon>
        <taxon>Eucarida</taxon>
        <taxon>Decapoda</taxon>
        <taxon>Pleocyemata</taxon>
        <taxon>Astacidea</taxon>
        <taxon>Nephropoidea</taxon>
        <taxon>Nephropidae</taxon>
        <taxon>Homarus</taxon>
    </lineage>
</organism>
<dbReference type="Proteomes" id="UP000747542">
    <property type="component" value="Unassembled WGS sequence"/>
</dbReference>
<reference evidence="1" key="1">
    <citation type="journal article" date="2021" name="Sci. Adv.">
        <title>The American lobster genome reveals insights on longevity, neural, and immune adaptations.</title>
        <authorList>
            <person name="Polinski J.M."/>
            <person name="Zimin A.V."/>
            <person name="Clark K.F."/>
            <person name="Kohn A.B."/>
            <person name="Sadowski N."/>
            <person name="Timp W."/>
            <person name="Ptitsyn A."/>
            <person name="Khanna P."/>
            <person name="Romanova D.Y."/>
            <person name="Williams P."/>
            <person name="Greenwood S.J."/>
            <person name="Moroz L.L."/>
            <person name="Walt D.R."/>
            <person name="Bodnar A.G."/>
        </authorList>
    </citation>
    <scope>NUCLEOTIDE SEQUENCE</scope>
    <source>
        <strain evidence="1">GMGI-L3</strain>
    </source>
</reference>
<protein>
    <submittedName>
        <fullName evidence="1">Uncharacterized protein</fullName>
    </submittedName>
</protein>
<dbReference type="AlphaFoldDB" id="A0A8J5JQ31"/>